<evidence type="ECO:0000259" key="4">
    <source>
        <dbReference type="PROSITE" id="PS50956"/>
    </source>
</evidence>
<evidence type="ECO:0000313" key="5">
    <source>
        <dbReference type="EMBL" id="WYY01032.1"/>
    </source>
</evidence>
<dbReference type="InterPro" id="IPR000485">
    <property type="entry name" value="AsnC-type_HTH_dom"/>
</dbReference>
<name>A0AAX4NHL1_9ARCH</name>
<dbReference type="GO" id="GO:0005829">
    <property type="term" value="C:cytosol"/>
    <property type="evidence" value="ECO:0007669"/>
    <property type="project" value="TreeGrafter"/>
</dbReference>
<dbReference type="GO" id="GO:0043200">
    <property type="term" value="P:response to amino acid"/>
    <property type="evidence" value="ECO:0007669"/>
    <property type="project" value="TreeGrafter"/>
</dbReference>
<dbReference type="GeneID" id="95968366"/>
<dbReference type="Gene3D" id="1.10.10.10">
    <property type="entry name" value="Winged helix-like DNA-binding domain superfamily/Winged helix DNA-binding domain"/>
    <property type="match status" value="1"/>
</dbReference>
<dbReference type="KEGG" id="omr:OXIME_001628"/>
<keyword evidence="1" id="KW-0805">Transcription regulation</keyword>
<dbReference type="GO" id="GO:0043565">
    <property type="term" value="F:sequence-specific DNA binding"/>
    <property type="evidence" value="ECO:0007669"/>
    <property type="project" value="InterPro"/>
</dbReference>
<keyword evidence="2" id="KW-0238">DNA-binding</keyword>
<dbReference type="PROSITE" id="PS50956">
    <property type="entry name" value="HTH_ASNC_2"/>
    <property type="match status" value="1"/>
</dbReference>
<dbReference type="Proteomes" id="UP001451606">
    <property type="component" value="Chromosome"/>
</dbReference>
<sequence length="157" mass="17971">MCTKFEDEPDEIDLKLLRMLIKNGRATNKEMARNINLSEPATKQRVEKLIKRGYIKGFTAKIDHSRLGYNLAFHTMASVKSGGHSIEVAEKLMELPEISSVDSVTGMYDLIIKGKVKDQEHLYRTLKKIQETEYISHLLTMMVIKSMGEKEAFDFTT</sequence>
<dbReference type="InterPro" id="IPR019885">
    <property type="entry name" value="Tscrpt_reg_HTH_AsnC-type_CS"/>
</dbReference>
<dbReference type="InterPro" id="IPR036388">
    <property type="entry name" value="WH-like_DNA-bd_sf"/>
</dbReference>
<keyword evidence="3" id="KW-0804">Transcription</keyword>
<dbReference type="InterPro" id="IPR011008">
    <property type="entry name" value="Dimeric_a/b-barrel"/>
</dbReference>
<dbReference type="SUPFAM" id="SSF46785">
    <property type="entry name" value="Winged helix' DNA-binding domain"/>
    <property type="match status" value="1"/>
</dbReference>
<dbReference type="Gene3D" id="3.30.70.920">
    <property type="match status" value="1"/>
</dbReference>
<dbReference type="SMART" id="SM00344">
    <property type="entry name" value="HTH_ASNC"/>
    <property type="match status" value="1"/>
</dbReference>
<dbReference type="AlphaFoldDB" id="A0AAX4NHL1"/>
<accession>A0AAX4NHL1</accession>
<organism evidence="5 6">
    <name type="scientific">Oxyplasma meridianum</name>
    <dbReference type="NCBI Taxonomy" id="3073602"/>
    <lineage>
        <taxon>Archaea</taxon>
        <taxon>Methanobacteriati</taxon>
        <taxon>Thermoplasmatota</taxon>
        <taxon>Thermoplasmata</taxon>
        <taxon>Thermoplasmatales</taxon>
        <taxon>Thermoplasmataceae</taxon>
        <taxon>Oxyplasma</taxon>
    </lineage>
</organism>
<gene>
    <name evidence="5" type="ORF">OXIME_001628</name>
</gene>
<reference evidence="5 6" key="1">
    <citation type="submission" date="2023-09" db="EMBL/GenBank/DDBJ databases">
        <authorList>
            <person name="Golyshina O.V."/>
            <person name="Lunev E.A."/>
            <person name="Bargiela R."/>
            <person name="Gaines M.C."/>
            <person name="Daum B."/>
            <person name="Bale N.J."/>
            <person name="Koenen M."/>
            <person name="Sinninghe Damst J.S."/>
            <person name="Yakimov M."/>
            <person name="Golyshin P.N."/>
        </authorList>
    </citation>
    <scope>NUCLEOTIDE SEQUENCE [LARGE SCALE GENOMIC DNA]</scope>
    <source>
        <strain evidence="5 6">M1</strain>
    </source>
</reference>
<dbReference type="PANTHER" id="PTHR30154:SF34">
    <property type="entry name" value="TRANSCRIPTIONAL REGULATOR AZLB"/>
    <property type="match status" value="1"/>
</dbReference>
<dbReference type="InterPro" id="IPR036390">
    <property type="entry name" value="WH_DNA-bd_sf"/>
</dbReference>
<evidence type="ECO:0000256" key="3">
    <source>
        <dbReference type="ARBA" id="ARBA00023163"/>
    </source>
</evidence>
<dbReference type="PANTHER" id="PTHR30154">
    <property type="entry name" value="LEUCINE-RESPONSIVE REGULATORY PROTEIN"/>
    <property type="match status" value="1"/>
</dbReference>
<dbReference type="InterPro" id="IPR019888">
    <property type="entry name" value="Tscrpt_reg_AsnC-like"/>
</dbReference>
<dbReference type="Pfam" id="PF13412">
    <property type="entry name" value="HTH_24"/>
    <property type="match status" value="1"/>
</dbReference>
<keyword evidence="6" id="KW-1185">Reference proteome</keyword>
<protein>
    <submittedName>
        <fullName evidence="5">Lrp/AsnC family transcriptional regulator</fullName>
    </submittedName>
</protein>
<dbReference type="Pfam" id="PF01037">
    <property type="entry name" value="AsnC_trans_reg"/>
    <property type="match status" value="1"/>
</dbReference>
<dbReference type="PRINTS" id="PR00033">
    <property type="entry name" value="HTHASNC"/>
</dbReference>
<proteinExistence type="predicted"/>
<dbReference type="RefSeq" id="WP_393971354.1">
    <property type="nucleotide sequence ID" value="NZ_CP133772.1"/>
</dbReference>
<evidence type="ECO:0000313" key="6">
    <source>
        <dbReference type="Proteomes" id="UP001451606"/>
    </source>
</evidence>
<dbReference type="PROSITE" id="PS00519">
    <property type="entry name" value="HTH_ASNC_1"/>
    <property type="match status" value="1"/>
</dbReference>
<evidence type="ECO:0000256" key="2">
    <source>
        <dbReference type="ARBA" id="ARBA00023125"/>
    </source>
</evidence>
<dbReference type="SUPFAM" id="SSF54909">
    <property type="entry name" value="Dimeric alpha+beta barrel"/>
    <property type="match status" value="1"/>
</dbReference>
<dbReference type="InterPro" id="IPR019887">
    <property type="entry name" value="Tscrpt_reg_AsnC/Lrp_C"/>
</dbReference>
<dbReference type="EMBL" id="CP133772">
    <property type="protein sequence ID" value="WYY01032.1"/>
    <property type="molecule type" value="Genomic_DNA"/>
</dbReference>
<evidence type="ECO:0000256" key="1">
    <source>
        <dbReference type="ARBA" id="ARBA00023015"/>
    </source>
</evidence>
<feature type="domain" description="HTH asnC-type" evidence="4">
    <location>
        <begin position="9"/>
        <end position="70"/>
    </location>
</feature>